<dbReference type="PROSITE" id="PS51202">
    <property type="entry name" value="RCK_C"/>
    <property type="match status" value="2"/>
</dbReference>
<gene>
    <name evidence="4" type="ORF">DN745_10435</name>
</gene>
<evidence type="ECO:0000256" key="1">
    <source>
        <dbReference type="ARBA" id="ARBA00004651"/>
    </source>
</evidence>
<dbReference type="AlphaFoldDB" id="A0A2Z4FM33"/>
<dbReference type="Pfam" id="PF02080">
    <property type="entry name" value="TrkA_C"/>
    <property type="match status" value="2"/>
</dbReference>
<proteinExistence type="predicted"/>
<dbReference type="Pfam" id="PF07885">
    <property type="entry name" value="Ion_trans_2"/>
    <property type="match status" value="1"/>
</dbReference>
<dbReference type="KEGG" id="bsed:DN745_10435"/>
<dbReference type="InterPro" id="IPR003148">
    <property type="entry name" value="RCK_N"/>
</dbReference>
<dbReference type="InterPro" id="IPR013099">
    <property type="entry name" value="K_chnl_dom"/>
</dbReference>
<dbReference type="InterPro" id="IPR036721">
    <property type="entry name" value="RCK_C_sf"/>
</dbReference>
<protein>
    <submittedName>
        <fullName evidence="4">Potassium transporter TrkA</fullName>
    </submittedName>
</protein>
<dbReference type="OrthoDB" id="9799090at2"/>
<accession>A0A2Z4FM33</accession>
<dbReference type="PANTHER" id="PTHR43833:SF13">
    <property type="entry name" value="POTASSIUM CHANNEL PROTEIN 2-RELATED"/>
    <property type="match status" value="1"/>
</dbReference>
<dbReference type="InterPro" id="IPR050721">
    <property type="entry name" value="Trk_Ktr_HKT_K-transport"/>
</dbReference>
<dbReference type="Proteomes" id="UP000249799">
    <property type="component" value="Chromosome"/>
</dbReference>
<dbReference type="PROSITE" id="PS51201">
    <property type="entry name" value="RCK_N"/>
    <property type="match status" value="1"/>
</dbReference>
<evidence type="ECO:0000259" key="2">
    <source>
        <dbReference type="PROSITE" id="PS51201"/>
    </source>
</evidence>
<dbReference type="EMBL" id="CP030032">
    <property type="protein sequence ID" value="AWV89734.1"/>
    <property type="molecule type" value="Genomic_DNA"/>
</dbReference>
<dbReference type="SUPFAM" id="SSF116726">
    <property type="entry name" value="TrkA C-terminal domain-like"/>
    <property type="match status" value="2"/>
</dbReference>
<dbReference type="SUPFAM" id="SSF51735">
    <property type="entry name" value="NAD(P)-binding Rossmann-fold domains"/>
    <property type="match status" value="2"/>
</dbReference>
<dbReference type="Pfam" id="PF02254">
    <property type="entry name" value="TrkA_N"/>
    <property type="match status" value="2"/>
</dbReference>
<dbReference type="RefSeq" id="WP_111334628.1">
    <property type="nucleotide sequence ID" value="NZ_CP030032.1"/>
</dbReference>
<feature type="domain" description="RCK N-terminal" evidence="2">
    <location>
        <begin position="352"/>
        <end position="468"/>
    </location>
</feature>
<dbReference type="Gene3D" id="3.30.70.1450">
    <property type="entry name" value="Regulator of K+ conductance, C-terminal domain"/>
    <property type="match status" value="2"/>
</dbReference>
<feature type="domain" description="RCK C-terminal" evidence="3">
    <location>
        <begin position="263"/>
        <end position="347"/>
    </location>
</feature>
<dbReference type="Gene3D" id="1.10.287.70">
    <property type="match status" value="1"/>
</dbReference>
<feature type="domain" description="RCK C-terminal" evidence="3">
    <location>
        <begin position="484"/>
        <end position="565"/>
    </location>
</feature>
<dbReference type="Gene3D" id="3.40.50.720">
    <property type="entry name" value="NAD(P)-binding Rossmann-like Domain"/>
    <property type="match status" value="2"/>
</dbReference>
<keyword evidence="5" id="KW-1185">Reference proteome</keyword>
<dbReference type="InterPro" id="IPR036291">
    <property type="entry name" value="NAD(P)-bd_dom_sf"/>
</dbReference>
<reference evidence="4 5" key="1">
    <citation type="submission" date="2018-06" db="EMBL/GenBank/DDBJ databases">
        <title>Lujinxingia sediminis gen. nov. sp. nov., a new facultative anaerobic member of the class Deltaproteobacteria, and proposal of Lujinxingaceae fam. nov.</title>
        <authorList>
            <person name="Guo L.-Y."/>
            <person name="Li C.-M."/>
            <person name="Wang S."/>
            <person name="Du Z.-J."/>
        </authorList>
    </citation>
    <scope>NUCLEOTIDE SEQUENCE [LARGE SCALE GENOMIC DNA]</scope>
    <source>
        <strain evidence="4 5">FA350</strain>
    </source>
</reference>
<comment type="subcellular location">
    <subcellularLocation>
        <location evidence="1">Cell membrane</location>
        <topology evidence="1">Multi-pass membrane protein</topology>
    </subcellularLocation>
</comment>
<evidence type="ECO:0000313" key="5">
    <source>
        <dbReference type="Proteomes" id="UP000249799"/>
    </source>
</evidence>
<organism evidence="4 5">
    <name type="scientific">Bradymonas sediminis</name>
    <dbReference type="NCBI Taxonomy" id="1548548"/>
    <lineage>
        <taxon>Bacteria</taxon>
        <taxon>Deltaproteobacteria</taxon>
        <taxon>Bradymonadales</taxon>
        <taxon>Bradymonadaceae</taxon>
        <taxon>Bradymonas</taxon>
    </lineage>
</organism>
<dbReference type="GO" id="GO:0008324">
    <property type="term" value="F:monoatomic cation transmembrane transporter activity"/>
    <property type="evidence" value="ECO:0007669"/>
    <property type="project" value="InterPro"/>
</dbReference>
<name>A0A2Z4FM33_9DELT</name>
<dbReference type="PRINTS" id="PR00169">
    <property type="entry name" value="KCHANNEL"/>
</dbReference>
<dbReference type="GO" id="GO:0005886">
    <property type="term" value="C:plasma membrane"/>
    <property type="evidence" value="ECO:0007669"/>
    <property type="project" value="UniProtKB-SubCell"/>
</dbReference>
<evidence type="ECO:0000259" key="3">
    <source>
        <dbReference type="PROSITE" id="PS51202"/>
    </source>
</evidence>
<evidence type="ECO:0000313" key="4">
    <source>
        <dbReference type="EMBL" id="AWV89734.1"/>
    </source>
</evidence>
<dbReference type="SUPFAM" id="SSF81324">
    <property type="entry name" value="Voltage-gated potassium channels"/>
    <property type="match status" value="1"/>
</dbReference>
<dbReference type="InterPro" id="IPR006037">
    <property type="entry name" value="RCK_C"/>
</dbReference>
<dbReference type="PANTHER" id="PTHR43833">
    <property type="entry name" value="POTASSIUM CHANNEL PROTEIN 2-RELATED-RELATED"/>
    <property type="match status" value="1"/>
</dbReference>
<dbReference type="GO" id="GO:0006813">
    <property type="term" value="P:potassium ion transport"/>
    <property type="evidence" value="ECO:0007669"/>
    <property type="project" value="InterPro"/>
</dbReference>
<sequence length="565" mass="62318">MKALSTQLSFFLGNKEIKRNLPLLFKIIGVLIAMLVVFTVIFHMIMVYEGQKHSWITGLYWTLTVMSTLGFGDITFHSDLGRLFSILVLITGIIMVLIVLPFAFIRFFYAPFLEEQIRSRAPRSLAPETESHVIICSYDAITPGLISRLERDNIEYVLIEEDPTAAANWISDGIKTVVGEVDNKETYSRIRASQARMIVANRDDMMNTNITLTVREVAPNVPIAAFSSDHNARDILELSGATHTLPLKQWLGEQLANRINVLNSKLHFIGEYETLKIAELSVQDTPLCGKTIRETKLREETGLTIVGVWDRGPLRTARPNMLLTDSSVPVVMGTESQFDKLQALIEGGDANDTPVLLIGGGTVGAAAARALAAQNVDVHLVERDRKRCNNLAGDCVTVFPGDAADYELLSEAGITEAHAVLLTTNDDAINVYLAAYCRRLNPKTRIVSRITHERNIEALYRAGADFVLSYTTLAIDAISAILKDRKLVVLGEGVDLFARKLPLSLEGKTLAASGIGALTGLNVIALKKDDELITNFLPTLELEHDMELLLVGSDEEVHKFSEIFG</sequence>